<proteinExistence type="predicted"/>
<reference evidence="1 2" key="1">
    <citation type="journal article" date="2019" name="Commun. Biol.">
        <title>The bagworm genome reveals a unique fibroin gene that provides high tensile strength.</title>
        <authorList>
            <person name="Kono N."/>
            <person name="Nakamura H."/>
            <person name="Ohtoshi R."/>
            <person name="Tomita M."/>
            <person name="Numata K."/>
            <person name="Arakawa K."/>
        </authorList>
    </citation>
    <scope>NUCLEOTIDE SEQUENCE [LARGE SCALE GENOMIC DNA]</scope>
</reference>
<evidence type="ECO:0000313" key="1">
    <source>
        <dbReference type="EMBL" id="GBP80668.1"/>
    </source>
</evidence>
<protein>
    <submittedName>
        <fullName evidence="1">Uncharacterized protein</fullName>
    </submittedName>
</protein>
<keyword evidence="2" id="KW-1185">Reference proteome</keyword>
<dbReference type="AlphaFoldDB" id="A0A4C1YX44"/>
<name>A0A4C1YX44_EUMVA</name>
<dbReference type="Proteomes" id="UP000299102">
    <property type="component" value="Unassembled WGS sequence"/>
</dbReference>
<comment type="caution">
    <text evidence="1">The sequence shown here is derived from an EMBL/GenBank/DDBJ whole genome shotgun (WGS) entry which is preliminary data.</text>
</comment>
<organism evidence="1 2">
    <name type="scientific">Eumeta variegata</name>
    <name type="common">Bagworm moth</name>
    <name type="synonym">Eumeta japonica</name>
    <dbReference type="NCBI Taxonomy" id="151549"/>
    <lineage>
        <taxon>Eukaryota</taxon>
        <taxon>Metazoa</taxon>
        <taxon>Ecdysozoa</taxon>
        <taxon>Arthropoda</taxon>
        <taxon>Hexapoda</taxon>
        <taxon>Insecta</taxon>
        <taxon>Pterygota</taxon>
        <taxon>Neoptera</taxon>
        <taxon>Endopterygota</taxon>
        <taxon>Lepidoptera</taxon>
        <taxon>Glossata</taxon>
        <taxon>Ditrysia</taxon>
        <taxon>Tineoidea</taxon>
        <taxon>Psychidae</taxon>
        <taxon>Oiketicinae</taxon>
        <taxon>Eumeta</taxon>
    </lineage>
</organism>
<dbReference type="EMBL" id="BGZK01001474">
    <property type="protein sequence ID" value="GBP80668.1"/>
    <property type="molecule type" value="Genomic_DNA"/>
</dbReference>
<dbReference type="OrthoDB" id="6626714at2759"/>
<evidence type="ECO:0000313" key="2">
    <source>
        <dbReference type="Proteomes" id="UP000299102"/>
    </source>
</evidence>
<accession>A0A4C1YX44</accession>
<gene>
    <name evidence="1" type="ORF">EVAR_49833_1</name>
</gene>
<sequence length="96" mass="11008">MFELFDLSYDFLDEDITLWPENQNFLENLEYFKKLQVVNDVAERGVVLIEQSGGLTVQAFHAGAMRVRGCEHEASGSIFISQFVLDQDSNRLHLLV</sequence>